<name>A0A934VYM6_9RHOB</name>
<dbReference type="Proteomes" id="UP000640485">
    <property type="component" value="Unassembled WGS sequence"/>
</dbReference>
<reference evidence="2" key="1">
    <citation type="submission" date="2021-01" db="EMBL/GenBank/DDBJ databases">
        <title>Paracoccus amoyensis sp. nov., isolated from the surface seawater along the coast of Xiamen Island, China.</title>
        <authorList>
            <person name="Lyu L."/>
        </authorList>
    </citation>
    <scope>NUCLEOTIDE SEQUENCE</scope>
    <source>
        <strain evidence="2">MJ17</strain>
    </source>
</reference>
<feature type="transmembrane region" description="Helical" evidence="1">
    <location>
        <begin position="12"/>
        <end position="31"/>
    </location>
</feature>
<comment type="caution">
    <text evidence="2">The sequence shown here is derived from an EMBL/GenBank/DDBJ whole genome shotgun (WGS) entry which is preliminary data.</text>
</comment>
<protein>
    <submittedName>
        <fullName evidence="2">Uncharacterized protein</fullName>
    </submittedName>
</protein>
<evidence type="ECO:0000313" key="2">
    <source>
        <dbReference type="EMBL" id="MBK4216152.1"/>
    </source>
</evidence>
<feature type="transmembrane region" description="Helical" evidence="1">
    <location>
        <begin position="37"/>
        <end position="62"/>
    </location>
</feature>
<keyword evidence="1" id="KW-0812">Transmembrane</keyword>
<keyword evidence="1" id="KW-1133">Transmembrane helix</keyword>
<sequence length="67" mass="7868">MKLNHFIRQFHRWMSIIFTLLVIAVFVISTRPAPPDWAFYMPLPALALMLFSGLYLFVLPYVHKGET</sequence>
<dbReference type="AlphaFoldDB" id="A0A934VYM6"/>
<evidence type="ECO:0000256" key="1">
    <source>
        <dbReference type="SAM" id="Phobius"/>
    </source>
</evidence>
<keyword evidence="1" id="KW-0472">Membrane</keyword>
<keyword evidence="3" id="KW-1185">Reference proteome</keyword>
<gene>
    <name evidence="2" type="ORF">JJJ17_09460</name>
</gene>
<dbReference type="RefSeq" id="WP_200685734.1">
    <property type="nucleotide sequence ID" value="NZ_JAEPRQ010000002.1"/>
</dbReference>
<dbReference type="EMBL" id="JAEPRQ010000002">
    <property type="protein sequence ID" value="MBK4216152.1"/>
    <property type="molecule type" value="Genomic_DNA"/>
</dbReference>
<evidence type="ECO:0000313" key="3">
    <source>
        <dbReference type="Proteomes" id="UP000640485"/>
    </source>
</evidence>
<organism evidence="2 3">
    <name type="scientific">Paracoccus caeni</name>
    <dbReference type="NCBI Taxonomy" id="657651"/>
    <lineage>
        <taxon>Bacteria</taxon>
        <taxon>Pseudomonadati</taxon>
        <taxon>Pseudomonadota</taxon>
        <taxon>Alphaproteobacteria</taxon>
        <taxon>Rhodobacterales</taxon>
        <taxon>Paracoccaceae</taxon>
        <taxon>Paracoccus</taxon>
    </lineage>
</organism>
<accession>A0A934VYM6</accession>
<proteinExistence type="predicted"/>